<dbReference type="AlphaFoldDB" id="A0A0K6SAN3"/>
<reference evidence="1" key="1">
    <citation type="submission" date="2014-11" db="EMBL/GenBank/DDBJ databases">
        <title>Molecular phylogeny of cliff fern family Woodsiaceae with morphological implications.</title>
        <authorList>
            <person name="Shao Y.-Z."/>
            <person name="Wei R."/>
            <person name="Zhang X.-C."/>
        </authorList>
    </citation>
    <scope>NUCLEOTIDE SEQUENCE</scope>
</reference>
<proteinExistence type="predicted"/>
<gene>
    <name evidence="1" type="ORF">Cvel_11661.t2.CR1</name>
</gene>
<evidence type="ECO:0000313" key="1">
    <source>
        <dbReference type="EMBL" id="CUC10735.1"/>
    </source>
</evidence>
<dbReference type="VEuPathDB" id="CryptoDB:Cvel_11661"/>
<accession>A0A0K6SAN3</accession>
<dbReference type="EMBL" id="CDMZ01005469">
    <property type="protein sequence ID" value="CUC10735.1"/>
    <property type="molecule type" value="Genomic_DNA"/>
</dbReference>
<name>A0A0K6SAN3_9ALVE</name>
<sequence length="232" mass="25801">MNGSFFSWNGFGFGNARYKRKLGQQGRPVEKGDLDDKTHQLPFAMSQAIPVQPAGTSRPPVLASEVFICDQLGARSLRLSSDEEGHDLSSTVRRWKLSLKCLKGAPPFSSSAGISEESRKDGIPTEEAQKLYRAFEDSIQKVNFRFRGTKGYSVLPADRKPHAVSDVQGMEPDSAAKVEFLRAAEKARRVFGHANGGKKPEKRPVPELLRLYLWVKVRNDESIGLCRHSAFP</sequence>
<organism evidence="1">
    <name type="scientific">Chromera velia CCMP2878</name>
    <dbReference type="NCBI Taxonomy" id="1169474"/>
    <lineage>
        <taxon>Eukaryota</taxon>
        <taxon>Sar</taxon>
        <taxon>Alveolata</taxon>
        <taxon>Colpodellida</taxon>
        <taxon>Chromeraceae</taxon>
        <taxon>Chromera</taxon>
    </lineage>
</organism>
<protein>
    <submittedName>
        <fullName evidence="1">Uncharacterized protein</fullName>
    </submittedName>
</protein>